<dbReference type="WBParaSite" id="nRc.2.0.1.t26841-RA">
    <property type="protein sequence ID" value="nRc.2.0.1.t26841-RA"/>
    <property type="gene ID" value="nRc.2.0.1.g26841"/>
</dbReference>
<evidence type="ECO:0000313" key="2">
    <source>
        <dbReference type="WBParaSite" id="nRc.2.0.1.t26841-RA"/>
    </source>
</evidence>
<organism evidence="1 2">
    <name type="scientific">Romanomermis culicivorax</name>
    <name type="common">Nematode worm</name>
    <dbReference type="NCBI Taxonomy" id="13658"/>
    <lineage>
        <taxon>Eukaryota</taxon>
        <taxon>Metazoa</taxon>
        <taxon>Ecdysozoa</taxon>
        <taxon>Nematoda</taxon>
        <taxon>Enoplea</taxon>
        <taxon>Dorylaimia</taxon>
        <taxon>Mermithida</taxon>
        <taxon>Mermithoidea</taxon>
        <taxon>Mermithidae</taxon>
        <taxon>Romanomermis</taxon>
    </lineage>
</organism>
<dbReference type="AlphaFoldDB" id="A0A915JLE0"/>
<name>A0A915JLE0_ROMCU</name>
<reference evidence="2" key="1">
    <citation type="submission" date="2022-11" db="UniProtKB">
        <authorList>
            <consortium name="WormBaseParasite"/>
        </authorList>
    </citation>
    <scope>IDENTIFICATION</scope>
</reference>
<accession>A0A915JLE0</accession>
<proteinExistence type="predicted"/>
<dbReference type="Proteomes" id="UP000887565">
    <property type="component" value="Unplaced"/>
</dbReference>
<sequence length="130" mass="15999">MPPYYTEMPPAAKEFAEHRSVHLRNQLRQDPRLLPEQIDALVAKFCNILTEYYTSCIIRPAADRRLRPYNRRPRIFVVVNNFRRYIFRGIRSRNRYYCRIIYRRHFDPNFRRPRYQTVVQLSSYPSFLPR</sequence>
<keyword evidence="1" id="KW-1185">Reference proteome</keyword>
<protein>
    <submittedName>
        <fullName evidence="2">Uncharacterized protein</fullName>
    </submittedName>
</protein>
<evidence type="ECO:0000313" key="1">
    <source>
        <dbReference type="Proteomes" id="UP000887565"/>
    </source>
</evidence>